<evidence type="ECO:0000313" key="2">
    <source>
        <dbReference type="Proteomes" id="UP000553459"/>
    </source>
</evidence>
<sequence length="153" mass="17534">MKEYFDKEKICWQSIYYYFNKWSKDGSFRKAWIGLSLLNKRKLNMSSVQLDGSHTPSLMGGEKLGYQGRKKAKTTNSIFLCDHRGQMLAMGSPKSGHHHDLYQIEGSLKEILSLLSEAEIDHKGLFLNADAGFDSENLRQMLEKEKIIANIKT</sequence>
<evidence type="ECO:0000313" key="1">
    <source>
        <dbReference type="EMBL" id="NAW50702.1"/>
    </source>
</evidence>
<reference evidence="1 2" key="1">
    <citation type="submission" date="2019-11" db="EMBL/GenBank/DDBJ databases">
        <title>Characterization of Elizabethkingia argenteiflava sp. nov., isolated from inner surface of Soybean Pods.</title>
        <authorList>
            <person name="Mo S."/>
        </authorList>
    </citation>
    <scope>NUCLEOTIDE SEQUENCE [LARGE SCALE GENOMIC DNA]</scope>
    <source>
        <strain evidence="1 2">YB22</strain>
    </source>
</reference>
<comment type="caution">
    <text evidence="1">The sequence shown here is derived from an EMBL/GenBank/DDBJ whole genome shotgun (WGS) entry which is preliminary data.</text>
</comment>
<organism evidence="1 2">
    <name type="scientific">Elizabethkingia argenteiflava</name>
    <dbReference type="NCBI Taxonomy" id="2681556"/>
    <lineage>
        <taxon>Bacteria</taxon>
        <taxon>Pseudomonadati</taxon>
        <taxon>Bacteroidota</taxon>
        <taxon>Flavobacteriia</taxon>
        <taxon>Flavobacteriales</taxon>
        <taxon>Weeksellaceae</taxon>
        <taxon>Elizabethkingia</taxon>
    </lineage>
</organism>
<accession>A0A845PR73</accession>
<dbReference type="AlphaFoldDB" id="A0A845PR73"/>
<dbReference type="Proteomes" id="UP000553459">
    <property type="component" value="Unassembled WGS sequence"/>
</dbReference>
<gene>
    <name evidence="1" type="ORF">GNY06_04640</name>
</gene>
<feature type="non-terminal residue" evidence="1">
    <location>
        <position position="153"/>
    </location>
</feature>
<keyword evidence="2" id="KW-1185">Reference proteome</keyword>
<protein>
    <submittedName>
        <fullName evidence="1">IS5/IS1182 family transposase</fullName>
    </submittedName>
</protein>
<dbReference type="RefSeq" id="WP_166519018.1">
    <property type="nucleotide sequence ID" value="NZ_JAAABJ010000399.1"/>
</dbReference>
<proteinExistence type="predicted"/>
<dbReference type="EMBL" id="JAAABJ010000399">
    <property type="protein sequence ID" value="NAW50702.1"/>
    <property type="molecule type" value="Genomic_DNA"/>
</dbReference>
<name>A0A845PR73_9FLAO</name>